<dbReference type="Gene3D" id="3.20.20.140">
    <property type="entry name" value="Metal-dependent hydrolases"/>
    <property type="match status" value="1"/>
</dbReference>
<dbReference type="InterPro" id="IPR006680">
    <property type="entry name" value="Amidohydro-rel"/>
</dbReference>
<evidence type="ECO:0000259" key="1">
    <source>
        <dbReference type="Pfam" id="PF01979"/>
    </source>
</evidence>
<dbReference type="CDD" id="cd01299">
    <property type="entry name" value="Met_dep_hydrolase_A"/>
    <property type="match status" value="1"/>
</dbReference>
<name>A0A9J9LEB0_RHIWR</name>
<evidence type="ECO:0000313" key="3">
    <source>
        <dbReference type="Proteomes" id="UP000001989"/>
    </source>
</evidence>
<gene>
    <name evidence="2" type="ordered locus">Swit_2224</name>
</gene>
<dbReference type="PANTHER" id="PTHR43135">
    <property type="entry name" value="ALPHA-D-RIBOSE 1-METHYLPHOSPHONATE 5-TRIPHOSPHATE DIPHOSPHATASE"/>
    <property type="match status" value="1"/>
</dbReference>
<dbReference type="EMBL" id="CP000699">
    <property type="protein sequence ID" value="ABQ68583.1"/>
    <property type="molecule type" value="Genomic_DNA"/>
</dbReference>
<evidence type="ECO:0000313" key="2">
    <source>
        <dbReference type="EMBL" id="ABQ68583.1"/>
    </source>
</evidence>
<dbReference type="GO" id="GO:0016810">
    <property type="term" value="F:hydrolase activity, acting on carbon-nitrogen (but not peptide) bonds"/>
    <property type="evidence" value="ECO:0007669"/>
    <property type="project" value="InterPro"/>
</dbReference>
<dbReference type="AlphaFoldDB" id="A0A9J9LEB0"/>
<dbReference type="Gene3D" id="2.30.40.10">
    <property type="entry name" value="Urease, subunit C, domain 1"/>
    <property type="match status" value="1"/>
</dbReference>
<protein>
    <submittedName>
        <fullName evidence="2">Amidohydrolase</fullName>
    </submittedName>
</protein>
<accession>A0A9J9LEB0</accession>
<sequence length="459" mass="48168">MPQPFPPQCLASQRPPEPAETDVILRNAFLAATLLMSTATSAIAATTIVHAGRLIDGSGGAARERVSIVIDGDRIRAVEPGFVEARAGETVVDLSNRTVLPGLIDCHVHITMAFHPGDPIRRAVTRSAYDDLIDGVKDVRATLLAGFTSVRSVGDSTAAVVALKKAVTEGSIPGPRLWVAGEALGPTGGHSDPANGLIPDIAELPHARDAVIDSPEEARQTVRRLKREGADVIKIMPSGGVMSIGDDPNLQLMQDDEIKAVIDTAHSLDMKVAAHAHGKQAIDHAIELGVDSIEHGSFADAQSYKLFKQHGTYLVPTLLVGQRVYETAKAHPERLNPSTAQKAIAIAPMLQKNTHDAHAAGVKIAFGTDTFGLSAHGENAQEFKLLVAAGLSPMEAIETATGHAADLLGSKDVGLVQAGRFADLIAVTGDPLKDVAALEQVDFVMKGGDVVKADGKPVS</sequence>
<dbReference type="OrthoDB" id="9782972at2"/>
<dbReference type="InterPro" id="IPR057744">
    <property type="entry name" value="OTAase-like"/>
</dbReference>
<feature type="domain" description="Amidohydrolase-related" evidence="1">
    <location>
        <begin position="98"/>
        <end position="451"/>
    </location>
</feature>
<keyword evidence="3" id="KW-1185">Reference proteome</keyword>
<reference evidence="2 3" key="1">
    <citation type="journal article" date="2010" name="J. Bacteriol.">
        <title>Genome sequence of the dioxin-mineralizing bacterium Sphingomonas wittichii RW1.</title>
        <authorList>
            <person name="Miller T.R."/>
            <person name="Delcher A.L."/>
            <person name="Salzberg S.L."/>
            <person name="Saunders E."/>
            <person name="Detter J.C."/>
            <person name="Halden R.U."/>
        </authorList>
    </citation>
    <scope>NUCLEOTIDE SEQUENCE [LARGE SCALE GENOMIC DNA]</scope>
    <source>
        <strain evidence="3">DSM 6014 / CCUG 31198 / JCM 15750 / NBRC 105917 / EY 4224 / RW1</strain>
    </source>
</reference>
<dbReference type="InterPro" id="IPR011059">
    <property type="entry name" value="Metal-dep_hydrolase_composite"/>
</dbReference>
<dbReference type="Pfam" id="PF01979">
    <property type="entry name" value="Amidohydro_1"/>
    <property type="match status" value="1"/>
</dbReference>
<dbReference type="SUPFAM" id="SSF51556">
    <property type="entry name" value="Metallo-dependent hydrolases"/>
    <property type="match status" value="1"/>
</dbReference>
<dbReference type="KEGG" id="swi:Swit_2224"/>
<dbReference type="PANTHER" id="PTHR43135:SF3">
    <property type="entry name" value="ALPHA-D-RIBOSE 1-METHYLPHOSPHONATE 5-TRIPHOSPHATE DIPHOSPHATASE"/>
    <property type="match status" value="1"/>
</dbReference>
<dbReference type="InterPro" id="IPR032466">
    <property type="entry name" value="Metal_Hydrolase"/>
</dbReference>
<organism evidence="2 3">
    <name type="scientific">Rhizorhabdus wittichii (strain DSM 6014 / CCUG 31198 / JCM 15750 / NBRC 105917 / EY 4224 / RW1)</name>
    <name type="common">Sphingomonas wittichii</name>
    <dbReference type="NCBI Taxonomy" id="392499"/>
    <lineage>
        <taxon>Bacteria</taxon>
        <taxon>Pseudomonadati</taxon>
        <taxon>Pseudomonadota</taxon>
        <taxon>Alphaproteobacteria</taxon>
        <taxon>Sphingomonadales</taxon>
        <taxon>Sphingomonadaceae</taxon>
        <taxon>Rhizorhabdus</taxon>
    </lineage>
</organism>
<dbReference type="InterPro" id="IPR051781">
    <property type="entry name" value="Metallo-dep_Hydrolase"/>
</dbReference>
<dbReference type="SUPFAM" id="SSF51338">
    <property type="entry name" value="Composite domain of metallo-dependent hydrolases"/>
    <property type="match status" value="1"/>
</dbReference>
<dbReference type="Proteomes" id="UP000001989">
    <property type="component" value="Chromosome"/>
</dbReference>
<proteinExistence type="predicted"/>